<sequence length="48" mass="5519">MTETWAVYPTAFQHLSSFTLSGVRNYRCSHHHFNGFTPSPLGARYLCE</sequence>
<gene>
    <name evidence="1" type="ORF">HMPREF0454_00679</name>
</gene>
<name>G9Y267_HAFAL</name>
<dbReference type="AlphaFoldDB" id="G9Y267"/>
<evidence type="ECO:0000313" key="1">
    <source>
        <dbReference type="EMBL" id="EHM46812.1"/>
    </source>
</evidence>
<proteinExistence type="predicted"/>
<protein>
    <submittedName>
        <fullName evidence="1">Uncharacterized protein</fullName>
    </submittedName>
</protein>
<comment type="caution">
    <text evidence="1">The sequence shown here is derived from an EMBL/GenBank/DDBJ whole genome shotgun (WGS) entry which is preliminary data.</text>
</comment>
<dbReference type="Proteomes" id="UP000005959">
    <property type="component" value="Unassembled WGS sequence"/>
</dbReference>
<evidence type="ECO:0000313" key="2">
    <source>
        <dbReference type="Proteomes" id="UP000005959"/>
    </source>
</evidence>
<dbReference type="EMBL" id="AGCI01000010">
    <property type="protein sequence ID" value="EHM46812.1"/>
    <property type="molecule type" value="Genomic_DNA"/>
</dbReference>
<organism evidence="1 2">
    <name type="scientific">Hafnia alvei ATCC 51873</name>
    <dbReference type="NCBI Taxonomy" id="1002364"/>
    <lineage>
        <taxon>Bacteria</taxon>
        <taxon>Pseudomonadati</taxon>
        <taxon>Pseudomonadota</taxon>
        <taxon>Gammaproteobacteria</taxon>
        <taxon>Enterobacterales</taxon>
        <taxon>Hafniaceae</taxon>
        <taxon>Hafnia</taxon>
    </lineage>
</organism>
<accession>G9Y267</accession>
<dbReference type="HOGENOM" id="CLU_3153451_0_0_6"/>
<reference evidence="1 2" key="1">
    <citation type="submission" date="2011-08" db="EMBL/GenBank/DDBJ databases">
        <authorList>
            <person name="Weinstock G."/>
            <person name="Sodergren E."/>
            <person name="Clifton S."/>
            <person name="Fulton L."/>
            <person name="Fulton B."/>
            <person name="Courtney L."/>
            <person name="Fronick C."/>
            <person name="Harrison M."/>
            <person name="Strong C."/>
            <person name="Farmer C."/>
            <person name="Delahaunty K."/>
            <person name="Markovic C."/>
            <person name="Hall O."/>
            <person name="Minx P."/>
            <person name="Tomlinson C."/>
            <person name="Mitreva M."/>
            <person name="Hou S."/>
            <person name="Chen J."/>
            <person name="Wollam A."/>
            <person name="Pepin K.H."/>
            <person name="Johnson M."/>
            <person name="Bhonagiri V."/>
            <person name="Zhang X."/>
            <person name="Suruliraj S."/>
            <person name="Warren W."/>
            <person name="Chinwalla A."/>
            <person name="Mardis E.R."/>
            <person name="Wilson R.K."/>
        </authorList>
    </citation>
    <scope>NUCLEOTIDE SEQUENCE [LARGE SCALE GENOMIC DNA]</scope>
    <source>
        <strain evidence="1 2">ATCC 51873</strain>
    </source>
</reference>